<comment type="caution">
    <text evidence="3">The sequence shown here is derived from an EMBL/GenBank/DDBJ whole genome shotgun (WGS) entry which is preliminary data.</text>
</comment>
<dbReference type="InterPro" id="IPR001012">
    <property type="entry name" value="UBX_dom"/>
</dbReference>
<evidence type="ECO:0000313" key="3">
    <source>
        <dbReference type="EMBL" id="CAB4256664.1"/>
    </source>
</evidence>
<dbReference type="Pfam" id="PF11470">
    <property type="entry name" value="TUG-UBL1"/>
    <property type="match status" value="1"/>
</dbReference>
<dbReference type="SMART" id="SM00166">
    <property type="entry name" value="UBX"/>
    <property type="match status" value="1"/>
</dbReference>
<proteinExistence type="predicted"/>
<keyword evidence="4" id="KW-1185">Reference proteome</keyword>
<dbReference type="PANTHER" id="PTHR46467:SF1">
    <property type="entry name" value="TETHER CONTAINING UBX DOMAIN FOR GLUT4"/>
    <property type="match status" value="1"/>
</dbReference>
<name>A0A8H2VJX3_9SACH</name>
<dbReference type="RefSeq" id="XP_041408508.1">
    <property type="nucleotide sequence ID" value="XM_041552574.1"/>
</dbReference>
<dbReference type="GO" id="GO:0012506">
    <property type="term" value="C:vesicle membrane"/>
    <property type="evidence" value="ECO:0007669"/>
    <property type="project" value="TreeGrafter"/>
</dbReference>
<evidence type="ECO:0000259" key="2">
    <source>
        <dbReference type="PROSITE" id="PS50033"/>
    </source>
</evidence>
<sequence>MSTVNIVHNFKNFKVKVSPNDHLNDALEKSVTHFKLIKREETRFVLFHNKTPVALDLPWRFLNLPAGANLELLELGEVVNTDKSLDLANIKIRFIVNQHYGSIMQQVNISDNITDILQGVATLQKWDDQYLKSSRITLQIFSKMYTIEELANHSFQSIGITNSLSIRVTLPGNGTENVEANPEPVIAQTTVTPVEPAEYLKPEIPSLPQHQPIAYVPSTTPIADQVSQAEAEDDFEMTIEQARRYQQILKKKTGNLGGPLMTKRMREEMEQKNKSHIVVSECLVRIKFPDLTYLEIRFLPTDSTHVIYEQVAQSLIDEQQQFKLYYPHPQKHVENSLEKELVKDMQFGLKTILLYESEPTNKGPFLKSELLKGATVLSMDISDKETGRSSQDQKKPSGKVPTVKKTLNKVPKWLKLSKK</sequence>
<dbReference type="Pfam" id="PF00789">
    <property type="entry name" value="UBX"/>
    <property type="match status" value="1"/>
</dbReference>
<reference evidence="3 4" key="1">
    <citation type="submission" date="2020-05" db="EMBL/GenBank/DDBJ databases">
        <authorList>
            <person name="Casaregola S."/>
            <person name="Devillers H."/>
            <person name="Grondin C."/>
        </authorList>
    </citation>
    <scope>NUCLEOTIDE SEQUENCE [LARGE SCALE GENOMIC DNA]</scope>
    <source>
        <strain evidence="3 4">CLIB 1767</strain>
    </source>
</reference>
<dbReference type="InterPro" id="IPR021569">
    <property type="entry name" value="TUG-UBL1"/>
</dbReference>
<feature type="compositionally biased region" description="Basic and acidic residues" evidence="1">
    <location>
        <begin position="382"/>
        <end position="395"/>
    </location>
</feature>
<dbReference type="GO" id="GO:0005737">
    <property type="term" value="C:cytoplasm"/>
    <property type="evidence" value="ECO:0007669"/>
    <property type="project" value="TreeGrafter"/>
</dbReference>
<protein>
    <submittedName>
        <fullName evidence="3">Similar to Saccharomyces cerevisiae YMR067C UBX4 UBX (Ubiquitin regulatory X) domain- containing protein that interacts with Cdc48p</fullName>
    </submittedName>
</protein>
<dbReference type="CDD" id="cd16105">
    <property type="entry name" value="Ubl_ASPSCR1_like"/>
    <property type="match status" value="1"/>
</dbReference>
<dbReference type="Proteomes" id="UP000644660">
    <property type="component" value="Unassembled WGS sequence"/>
</dbReference>
<dbReference type="SUPFAM" id="SSF54236">
    <property type="entry name" value="Ubiquitin-like"/>
    <property type="match status" value="2"/>
</dbReference>
<feature type="region of interest" description="Disordered" evidence="1">
    <location>
        <begin position="382"/>
        <end position="402"/>
    </location>
</feature>
<dbReference type="EMBL" id="CAEFZW010000011">
    <property type="protein sequence ID" value="CAB4256664.1"/>
    <property type="molecule type" value="Genomic_DNA"/>
</dbReference>
<dbReference type="GO" id="GO:0005634">
    <property type="term" value="C:nucleus"/>
    <property type="evidence" value="ECO:0007669"/>
    <property type="project" value="TreeGrafter"/>
</dbReference>
<accession>A0A8H2VJX3</accession>
<dbReference type="PANTHER" id="PTHR46467">
    <property type="entry name" value="TETHER CONTAINING UBX DOMAIN FOR GLUT4"/>
    <property type="match status" value="1"/>
</dbReference>
<feature type="domain" description="UBX" evidence="2">
    <location>
        <begin position="277"/>
        <end position="355"/>
    </location>
</feature>
<gene>
    <name evidence="3" type="ORF">KABA2_11S00484</name>
</gene>
<dbReference type="Gene3D" id="3.10.20.90">
    <property type="entry name" value="Phosphatidylinositol 3-kinase Catalytic Subunit, Chain A, domain 1"/>
    <property type="match status" value="2"/>
</dbReference>
<dbReference type="PROSITE" id="PS50033">
    <property type="entry name" value="UBX"/>
    <property type="match status" value="1"/>
</dbReference>
<dbReference type="AlphaFoldDB" id="A0A8H2VJX3"/>
<dbReference type="GO" id="GO:0006886">
    <property type="term" value="P:intracellular protein transport"/>
    <property type="evidence" value="ECO:0007669"/>
    <property type="project" value="TreeGrafter"/>
</dbReference>
<evidence type="ECO:0000313" key="4">
    <source>
        <dbReference type="Proteomes" id="UP000644660"/>
    </source>
</evidence>
<dbReference type="InterPro" id="IPR029071">
    <property type="entry name" value="Ubiquitin-like_domsf"/>
</dbReference>
<evidence type="ECO:0000256" key="1">
    <source>
        <dbReference type="SAM" id="MobiDB-lite"/>
    </source>
</evidence>
<dbReference type="GeneID" id="64859753"/>
<organism evidence="3 4">
    <name type="scientific">Maudiozyma barnettii</name>
    <dbReference type="NCBI Taxonomy" id="61262"/>
    <lineage>
        <taxon>Eukaryota</taxon>
        <taxon>Fungi</taxon>
        <taxon>Dikarya</taxon>
        <taxon>Ascomycota</taxon>
        <taxon>Saccharomycotina</taxon>
        <taxon>Saccharomycetes</taxon>
        <taxon>Saccharomycetales</taxon>
        <taxon>Saccharomycetaceae</taxon>
        <taxon>Maudiozyma</taxon>
    </lineage>
</organism>